<dbReference type="Gramene" id="OMO54756">
    <property type="protein sequence ID" value="OMO54756"/>
    <property type="gene ID" value="CCACVL1_27605"/>
</dbReference>
<gene>
    <name evidence="1" type="ORF">CCACVL1_27605</name>
</gene>
<protein>
    <submittedName>
        <fullName evidence="1">Uncharacterized protein</fullName>
    </submittedName>
</protein>
<organism evidence="1 2">
    <name type="scientific">Corchorus capsularis</name>
    <name type="common">Jute</name>
    <dbReference type="NCBI Taxonomy" id="210143"/>
    <lineage>
        <taxon>Eukaryota</taxon>
        <taxon>Viridiplantae</taxon>
        <taxon>Streptophyta</taxon>
        <taxon>Embryophyta</taxon>
        <taxon>Tracheophyta</taxon>
        <taxon>Spermatophyta</taxon>
        <taxon>Magnoliopsida</taxon>
        <taxon>eudicotyledons</taxon>
        <taxon>Gunneridae</taxon>
        <taxon>Pentapetalae</taxon>
        <taxon>rosids</taxon>
        <taxon>malvids</taxon>
        <taxon>Malvales</taxon>
        <taxon>Malvaceae</taxon>
        <taxon>Grewioideae</taxon>
        <taxon>Apeibeae</taxon>
        <taxon>Corchorus</taxon>
    </lineage>
</organism>
<sequence>MAVGRESRLRFERRNGLKEMVF</sequence>
<dbReference type="Proteomes" id="UP000188268">
    <property type="component" value="Unassembled WGS sequence"/>
</dbReference>
<reference evidence="1 2" key="1">
    <citation type="submission" date="2013-09" db="EMBL/GenBank/DDBJ databases">
        <title>Corchorus capsularis genome sequencing.</title>
        <authorList>
            <person name="Alam M."/>
            <person name="Haque M.S."/>
            <person name="Islam M.S."/>
            <person name="Emdad E.M."/>
            <person name="Islam M.M."/>
            <person name="Ahmed B."/>
            <person name="Halim A."/>
            <person name="Hossen Q.M.M."/>
            <person name="Hossain M.Z."/>
            <person name="Ahmed R."/>
            <person name="Khan M.M."/>
            <person name="Islam R."/>
            <person name="Rashid M.M."/>
            <person name="Khan S.A."/>
            <person name="Rahman M.S."/>
            <person name="Alam M."/>
        </authorList>
    </citation>
    <scope>NUCLEOTIDE SEQUENCE [LARGE SCALE GENOMIC DNA]</scope>
    <source>
        <strain evidence="2">cv. CVL-1</strain>
        <tissue evidence="1">Whole seedling</tissue>
    </source>
</reference>
<dbReference type="AlphaFoldDB" id="A0A1R3G9M3"/>
<accession>A0A1R3G9M3</accession>
<dbReference type="EMBL" id="AWWV01014885">
    <property type="protein sequence ID" value="OMO54756.1"/>
    <property type="molecule type" value="Genomic_DNA"/>
</dbReference>
<comment type="caution">
    <text evidence="1">The sequence shown here is derived from an EMBL/GenBank/DDBJ whole genome shotgun (WGS) entry which is preliminary data.</text>
</comment>
<proteinExistence type="predicted"/>
<evidence type="ECO:0000313" key="2">
    <source>
        <dbReference type="Proteomes" id="UP000188268"/>
    </source>
</evidence>
<name>A0A1R3G9M3_COCAP</name>
<keyword evidence="2" id="KW-1185">Reference proteome</keyword>
<evidence type="ECO:0000313" key="1">
    <source>
        <dbReference type="EMBL" id="OMO54756.1"/>
    </source>
</evidence>